<dbReference type="KEGG" id="hro:HELRODRAFT_162261"/>
<reference evidence="3" key="1">
    <citation type="submission" date="2012-12" db="EMBL/GenBank/DDBJ databases">
        <authorList>
            <person name="Hellsten U."/>
            <person name="Grimwood J."/>
            <person name="Chapman J.A."/>
            <person name="Shapiro H."/>
            <person name="Aerts A."/>
            <person name="Otillar R.P."/>
            <person name="Terry A.Y."/>
            <person name="Boore J.L."/>
            <person name="Simakov O."/>
            <person name="Marletaz F."/>
            <person name="Cho S.-J."/>
            <person name="Edsinger-Gonzales E."/>
            <person name="Havlak P."/>
            <person name="Kuo D.-H."/>
            <person name="Larsson T."/>
            <person name="Lv J."/>
            <person name="Arendt D."/>
            <person name="Savage R."/>
            <person name="Osoegawa K."/>
            <person name="de Jong P."/>
            <person name="Lindberg D.R."/>
            <person name="Seaver E.C."/>
            <person name="Weisblat D.A."/>
            <person name="Putnam N.H."/>
            <person name="Grigoriev I.V."/>
            <person name="Rokhsar D.S."/>
        </authorList>
    </citation>
    <scope>NUCLEOTIDE SEQUENCE</scope>
</reference>
<evidence type="ECO:0000313" key="2">
    <source>
        <dbReference type="EnsemblMetazoa" id="HelroP162261"/>
    </source>
</evidence>
<dbReference type="EnsemblMetazoa" id="HelroT162261">
    <property type="protein sequence ID" value="HelroP162261"/>
    <property type="gene ID" value="HelroG162261"/>
</dbReference>
<dbReference type="AlphaFoldDB" id="T1ESF6"/>
<keyword evidence="3" id="KW-1185">Reference proteome</keyword>
<dbReference type="HOGENOM" id="CLU_1273470_0_0_1"/>
<reference evidence="1 3" key="2">
    <citation type="journal article" date="2013" name="Nature">
        <title>Insights into bilaterian evolution from three spiralian genomes.</title>
        <authorList>
            <person name="Simakov O."/>
            <person name="Marletaz F."/>
            <person name="Cho S.J."/>
            <person name="Edsinger-Gonzales E."/>
            <person name="Havlak P."/>
            <person name="Hellsten U."/>
            <person name="Kuo D.H."/>
            <person name="Larsson T."/>
            <person name="Lv J."/>
            <person name="Arendt D."/>
            <person name="Savage R."/>
            <person name="Osoegawa K."/>
            <person name="de Jong P."/>
            <person name="Grimwood J."/>
            <person name="Chapman J.A."/>
            <person name="Shapiro H."/>
            <person name="Aerts A."/>
            <person name="Otillar R.P."/>
            <person name="Terry A.Y."/>
            <person name="Boore J.L."/>
            <person name="Grigoriev I.V."/>
            <person name="Lindberg D.R."/>
            <person name="Seaver E.C."/>
            <person name="Weisblat D.A."/>
            <person name="Putnam N.H."/>
            <person name="Rokhsar D.S."/>
        </authorList>
    </citation>
    <scope>NUCLEOTIDE SEQUENCE</scope>
</reference>
<dbReference type="EMBL" id="AMQM01001055">
    <property type="status" value="NOT_ANNOTATED_CDS"/>
    <property type="molecule type" value="Genomic_DNA"/>
</dbReference>
<dbReference type="Proteomes" id="UP000015101">
    <property type="component" value="Unassembled WGS sequence"/>
</dbReference>
<evidence type="ECO:0000313" key="3">
    <source>
        <dbReference type="Proteomes" id="UP000015101"/>
    </source>
</evidence>
<gene>
    <name evidence="2" type="primary">20199506</name>
    <name evidence="1" type="ORF">HELRODRAFT_162261</name>
</gene>
<dbReference type="EMBL" id="KB097143">
    <property type="protein sequence ID" value="ESN98801.1"/>
    <property type="molecule type" value="Genomic_DNA"/>
</dbReference>
<protein>
    <submittedName>
        <fullName evidence="1 2">Uncharacterized protein</fullName>
    </submittedName>
</protein>
<organism evidence="2 3">
    <name type="scientific">Helobdella robusta</name>
    <name type="common">Californian leech</name>
    <dbReference type="NCBI Taxonomy" id="6412"/>
    <lineage>
        <taxon>Eukaryota</taxon>
        <taxon>Metazoa</taxon>
        <taxon>Spiralia</taxon>
        <taxon>Lophotrochozoa</taxon>
        <taxon>Annelida</taxon>
        <taxon>Clitellata</taxon>
        <taxon>Hirudinea</taxon>
        <taxon>Rhynchobdellida</taxon>
        <taxon>Glossiphoniidae</taxon>
        <taxon>Helobdella</taxon>
    </lineage>
</organism>
<accession>T1ESF6</accession>
<dbReference type="GeneID" id="20199506"/>
<name>T1ESF6_HELRO</name>
<reference evidence="2" key="3">
    <citation type="submission" date="2015-06" db="UniProtKB">
        <authorList>
            <consortium name="EnsemblMetazoa"/>
        </authorList>
    </citation>
    <scope>IDENTIFICATION</scope>
</reference>
<dbReference type="CTD" id="20199506"/>
<proteinExistence type="predicted"/>
<dbReference type="RefSeq" id="XP_009022767.1">
    <property type="nucleotide sequence ID" value="XM_009024519.1"/>
</dbReference>
<evidence type="ECO:0000313" key="1">
    <source>
        <dbReference type="EMBL" id="ESN98801.1"/>
    </source>
</evidence>
<dbReference type="InParanoid" id="T1ESF6"/>
<sequence length="217" mass="24375">MSSLEHENKHMSYNNSHSIVRNMVHTFGKKAENVDNDGSGVIHYDFACVGRIFCANLKMLRNSHEQAGLLLYNTCKSTFQTTASLQTINLPNSPKLRLALNECKCVFQFARRDKVLRDQVCSSMRACVQFNWNGACQQECTSNIHSCLIKRKFLWRNNTFGGSKFINVCNASSSDECSPKSLCKPNVSRTVSGCASLFEALYSSIYLPAWKSVHVPV</sequence>